<dbReference type="Proteomes" id="UP000828390">
    <property type="component" value="Unassembled WGS sequence"/>
</dbReference>
<keyword evidence="3" id="KW-1185">Reference proteome</keyword>
<evidence type="ECO:0000256" key="1">
    <source>
        <dbReference type="SAM" id="Phobius"/>
    </source>
</evidence>
<comment type="caution">
    <text evidence="2">The sequence shown here is derived from an EMBL/GenBank/DDBJ whole genome shotgun (WGS) entry which is preliminary data.</text>
</comment>
<dbReference type="AlphaFoldDB" id="A0A9D4HR98"/>
<keyword evidence="1" id="KW-0812">Transmembrane</keyword>
<feature type="transmembrane region" description="Helical" evidence="1">
    <location>
        <begin position="12"/>
        <end position="29"/>
    </location>
</feature>
<protein>
    <recommendedName>
        <fullName evidence="4">SWIM-type domain-containing protein</fullName>
    </recommendedName>
</protein>
<reference evidence="2" key="1">
    <citation type="journal article" date="2019" name="bioRxiv">
        <title>The Genome of the Zebra Mussel, Dreissena polymorpha: A Resource for Invasive Species Research.</title>
        <authorList>
            <person name="McCartney M.A."/>
            <person name="Auch B."/>
            <person name="Kono T."/>
            <person name="Mallez S."/>
            <person name="Zhang Y."/>
            <person name="Obille A."/>
            <person name="Becker A."/>
            <person name="Abrahante J.E."/>
            <person name="Garbe J."/>
            <person name="Badalamenti J.P."/>
            <person name="Herman A."/>
            <person name="Mangelson H."/>
            <person name="Liachko I."/>
            <person name="Sullivan S."/>
            <person name="Sone E.D."/>
            <person name="Koren S."/>
            <person name="Silverstein K.A.T."/>
            <person name="Beckman K.B."/>
            <person name="Gohl D.M."/>
        </authorList>
    </citation>
    <scope>NUCLEOTIDE SEQUENCE</scope>
    <source>
        <strain evidence="2">Duluth1</strain>
        <tissue evidence="2">Whole animal</tissue>
    </source>
</reference>
<accession>A0A9D4HR98</accession>
<sequence>MHKHRPLVKPMIVVSTTGYIISILGPYLADGKNSDANILKHIINQNTEDFKVRSYIRFKEGSVDAWFCSCPVGARVVGTCAHVTSALWYLCFRRHQTDQLSDGPRNWAADISDAANVSY</sequence>
<evidence type="ECO:0000313" key="2">
    <source>
        <dbReference type="EMBL" id="KAH3728095.1"/>
    </source>
</evidence>
<evidence type="ECO:0008006" key="4">
    <source>
        <dbReference type="Google" id="ProtNLM"/>
    </source>
</evidence>
<organism evidence="2 3">
    <name type="scientific">Dreissena polymorpha</name>
    <name type="common">Zebra mussel</name>
    <name type="synonym">Mytilus polymorpha</name>
    <dbReference type="NCBI Taxonomy" id="45954"/>
    <lineage>
        <taxon>Eukaryota</taxon>
        <taxon>Metazoa</taxon>
        <taxon>Spiralia</taxon>
        <taxon>Lophotrochozoa</taxon>
        <taxon>Mollusca</taxon>
        <taxon>Bivalvia</taxon>
        <taxon>Autobranchia</taxon>
        <taxon>Heteroconchia</taxon>
        <taxon>Euheterodonta</taxon>
        <taxon>Imparidentia</taxon>
        <taxon>Neoheterodontei</taxon>
        <taxon>Myida</taxon>
        <taxon>Dreissenoidea</taxon>
        <taxon>Dreissenidae</taxon>
        <taxon>Dreissena</taxon>
    </lineage>
</organism>
<name>A0A9D4HR98_DREPO</name>
<gene>
    <name evidence="2" type="ORF">DPMN_054042</name>
</gene>
<keyword evidence="1" id="KW-1133">Transmembrane helix</keyword>
<keyword evidence="1" id="KW-0472">Membrane</keyword>
<reference evidence="2" key="2">
    <citation type="submission" date="2020-11" db="EMBL/GenBank/DDBJ databases">
        <authorList>
            <person name="McCartney M.A."/>
            <person name="Auch B."/>
            <person name="Kono T."/>
            <person name="Mallez S."/>
            <person name="Becker A."/>
            <person name="Gohl D.M."/>
            <person name="Silverstein K.A.T."/>
            <person name="Koren S."/>
            <person name="Bechman K.B."/>
            <person name="Herman A."/>
            <person name="Abrahante J.E."/>
            <person name="Garbe J."/>
        </authorList>
    </citation>
    <scope>NUCLEOTIDE SEQUENCE</scope>
    <source>
        <strain evidence="2">Duluth1</strain>
        <tissue evidence="2">Whole animal</tissue>
    </source>
</reference>
<proteinExistence type="predicted"/>
<dbReference type="EMBL" id="JAIWYP010000012">
    <property type="protein sequence ID" value="KAH3728095.1"/>
    <property type="molecule type" value="Genomic_DNA"/>
</dbReference>
<evidence type="ECO:0000313" key="3">
    <source>
        <dbReference type="Proteomes" id="UP000828390"/>
    </source>
</evidence>